<keyword evidence="4" id="KW-1185">Reference proteome</keyword>
<keyword evidence="2" id="KW-1133">Transmembrane helix</keyword>
<evidence type="ECO:0000313" key="4">
    <source>
        <dbReference type="Proteomes" id="UP001552299"/>
    </source>
</evidence>
<feature type="region of interest" description="Disordered" evidence="1">
    <location>
        <begin position="1"/>
        <end position="24"/>
    </location>
</feature>
<dbReference type="EMBL" id="JANQDX010000007">
    <property type="protein sequence ID" value="KAL0921655.1"/>
    <property type="molecule type" value="Genomic_DNA"/>
</dbReference>
<reference evidence="3 4" key="1">
    <citation type="journal article" date="2024" name="Plant Biotechnol. J.">
        <title>Dendrobium thyrsiflorum genome and its molecular insights into genes involved in important horticultural traits.</title>
        <authorList>
            <person name="Chen B."/>
            <person name="Wang J.Y."/>
            <person name="Zheng P.J."/>
            <person name="Li K.L."/>
            <person name="Liang Y.M."/>
            <person name="Chen X.F."/>
            <person name="Zhang C."/>
            <person name="Zhao X."/>
            <person name="He X."/>
            <person name="Zhang G.Q."/>
            <person name="Liu Z.J."/>
            <person name="Xu Q."/>
        </authorList>
    </citation>
    <scope>NUCLEOTIDE SEQUENCE [LARGE SCALE GENOMIC DNA]</scope>
    <source>
        <strain evidence="3">GZMU011</strain>
    </source>
</reference>
<keyword evidence="2" id="KW-0472">Membrane</keyword>
<dbReference type="AlphaFoldDB" id="A0ABD0V9K8"/>
<keyword evidence="2" id="KW-0812">Transmembrane</keyword>
<protein>
    <submittedName>
        <fullName evidence="3">Uncharacterized protein</fullName>
    </submittedName>
</protein>
<name>A0ABD0V9K8_DENTH</name>
<evidence type="ECO:0000313" key="3">
    <source>
        <dbReference type="EMBL" id="KAL0921655.1"/>
    </source>
</evidence>
<proteinExistence type="predicted"/>
<accession>A0ABD0V9K8</accession>
<organism evidence="3 4">
    <name type="scientific">Dendrobium thyrsiflorum</name>
    <name type="common">Pinecone-like raceme dendrobium</name>
    <name type="synonym">Orchid</name>
    <dbReference type="NCBI Taxonomy" id="117978"/>
    <lineage>
        <taxon>Eukaryota</taxon>
        <taxon>Viridiplantae</taxon>
        <taxon>Streptophyta</taxon>
        <taxon>Embryophyta</taxon>
        <taxon>Tracheophyta</taxon>
        <taxon>Spermatophyta</taxon>
        <taxon>Magnoliopsida</taxon>
        <taxon>Liliopsida</taxon>
        <taxon>Asparagales</taxon>
        <taxon>Orchidaceae</taxon>
        <taxon>Epidendroideae</taxon>
        <taxon>Malaxideae</taxon>
        <taxon>Dendrobiinae</taxon>
        <taxon>Dendrobium</taxon>
    </lineage>
</organism>
<feature type="transmembrane region" description="Helical" evidence="2">
    <location>
        <begin position="216"/>
        <end position="237"/>
    </location>
</feature>
<sequence>MVELMDGNGGTRTGAGASRHRRERGQRGLTRVLVSCMVEACVSSNSAPHAMAYIRWCLLAFLQSFIVTTFSLPDSDLSLTHIQDVGFKVLNVGEELQREALPLKMGQRFYKLLGLKESSWYEVKISYPASIPASFFLDLKKNLAELQIRTSRRLLNTEKIIFKFDSKKLSSGENEAFVLVTVEPAGIVAKPNVQKNELVLFNIICEELFVGIPHRAWWVGLAALLCLLLAAAVPYFLPLHQLLRIQDMQSGNLSTMKDS</sequence>
<dbReference type="PANTHER" id="PTHR35465">
    <property type="entry name" value="CAVEOLIN-1 PROTEIN"/>
    <property type="match status" value="1"/>
</dbReference>
<evidence type="ECO:0000256" key="2">
    <source>
        <dbReference type="SAM" id="Phobius"/>
    </source>
</evidence>
<dbReference type="Proteomes" id="UP001552299">
    <property type="component" value="Unassembled WGS sequence"/>
</dbReference>
<evidence type="ECO:0000256" key="1">
    <source>
        <dbReference type="SAM" id="MobiDB-lite"/>
    </source>
</evidence>
<gene>
    <name evidence="3" type="ORF">M5K25_008749</name>
</gene>
<dbReference type="PANTHER" id="PTHR35465:SF1">
    <property type="entry name" value="PHOSPHATIDYLINOSITOL-GLYCAN BIOSYNTHESIS CLASS X PROTEIN"/>
    <property type="match status" value="1"/>
</dbReference>
<comment type="caution">
    <text evidence="3">The sequence shown here is derived from an EMBL/GenBank/DDBJ whole genome shotgun (WGS) entry which is preliminary data.</text>
</comment>